<comment type="caution">
    <text evidence="2">The sequence shown here is derived from an EMBL/GenBank/DDBJ whole genome shotgun (WGS) entry which is preliminary data.</text>
</comment>
<feature type="domain" description="Transcription elongation factor GreA/GreB C-terminal" evidence="1">
    <location>
        <begin position="59"/>
        <end position="132"/>
    </location>
</feature>
<dbReference type="RefSeq" id="WP_326279909.1">
    <property type="nucleotide sequence ID" value="NZ_JAYKYV010000018.1"/>
</dbReference>
<organism evidence="2 3">
    <name type="scientific">Flagellimonas halotolerans</name>
    <dbReference type="NCBI Taxonomy" id="3112164"/>
    <lineage>
        <taxon>Bacteria</taxon>
        <taxon>Pseudomonadati</taxon>
        <taxon>Bacteroidota</taxon>
        <taxon>Flavobacteriia</taxon>
        <taxon>Flavobacteriales</taxon>
        <taxon>Flavobacteriaceae</taxon>
        <taxon>Flagellimonas</taxon>
    </lineage>
</organism>
<proteinExistence type="predicted"/>
<evidence type="ECO:0000313" key="3">
    <source>
        <dbReference type="Proteomes" id="UP001355298"/>
    </source>
</evidence>
<reference evidence="2 3" key="1">
    <citation type="submission" date="2024-01" db="EMBL/GenBank/DDBJ databases">
        <title>The strains designed SYSU M86414 and SYSU M84420 isolated from the marine sediment in San Sha City (Hainan Province, China).</title>
        <authorList>
            <person name="Guo D."/>
        </authorList>
    </citation>
    <scope>NUCLEOTIDE SEQUENCE [LARGE SCALE GENOMIC DNA]</scope>
    <source>
        <strain evidence="2 3">SYSU M84420</strain>
    </source>
</reference>
<gene>
    <name evidence="2" type="ORF">VOP03_15440</name>
</gene>
<dbReference type="SUPFAM" id="SSF54534">
    <property type="entry name" value="FKBP-like"/>
    <property type="match status" value="1"/>
</dbReference>
<dbReference type="Proteomes" id="UP001355298">
    <property type="component" value="Unassembled WGS sequence"/>
</dbReference>
<keyword evidence="2" id="KW-0648">Protein biosynthesis</keyword>
<evidence type="ECO:0000259" key="1">
    <source>
        <dbReference type="Pfam" id="PF01272"/>
    </source>
</evidence>
<keyword evidence="3" id="KW-1185">Reference proteome</keyword>
<dbReference type="InterPro" id="IPR036953">
    <property type="entry name" value="GreA/GreB_C_sf"/>
</dbReference>
<dbReference type="InterPro" id="IPR001437">
    <property type="entry name" value="Tscrpt_elong_fac_GreA/B_C"/>
</dbReference>
<dbReference type="GO" id="GO:0003746">
    <property type="term" value="F:translation elongation factor activity"/>
    <property type="evidence" value="ECO:0007669"/>
    <property type="project" value="UniProtKB-KW"/>
</dbReference>
<protein>
    <submittedName>
        <fullName evidence="2">GreA/GreB family elongation factor</fullName>
    </submittedName>
</protein>
<dbReference type="Gene3D" id="3.10.50.30">
    <property type="entry name" value="Transcription elongation factor, GreA/GreB, C-terminal domain"/>
    <property type="match status" value="1"/>
</dbReference>
<dbReference type="EMBL" id="JAYMGW010000018">
    <property type="protein sequence ID" value="MEC4266749.1"/>
    <property type="molecule type" value="Genomic_DNA"/>
</dbReference>
<keyword evidence="2" id="KW-0251">Elongation factor</keyword>
<evidence type="ECO:0000313" key="2">
    <source>
        <dbReference type="EMBL" id="MEC4266749.1"/>
    </source>
</evidence>
<name>A0ABU6IUL2_9FLAO</name>
<dbReference type="Pfam" id="PF01272">
    <property type="entry name" value="GreA_GreB"/>
    <property type="match status" value="1"/>
</dbReference>
<sequence length="168" mass="19024">MVRHSLRYGNLVLERYDFLMIKKYMQGPLGLEDYTHENALALLEENLLDAVVVYEKNMPSEVVRLYSTVSVISSSGMEECFQLVPPDQVDLAKGRISALSNLGCSVLGLSQGDIIRYGVPSDFVSLRLAKVEQVDTKTRLAISEKELRTLFKRNLMEKMFDELELESA</sequence>
<accession>A0ABU6IUL2</accession>